<dbReference type="AlphaFoldDB" id="A0A413LYI2"/>
<proteinExistence type="predicted"/>
<accession>A0A413LYI2</accession>
<organism evidence="1 2">
    <name type="scientific">Agathobacter rectalis</name>
    <dbReference type="NCBI Taxonomy" id="39491"/>
    <lineage>
        <taxon>Bacteria</taxon>
        <taxon>Bacillati</taxon>
        <taxon>Bacillota</taxon>
        <taxon>Clostridia</taxon>
        <taxon>Lachnospirales</taxon>
        <taxon>Lachnospiraceae</taxon>
        <taxon>Agathobacter</taxon>
    </lineage>
</organism>
<evidence type="ECO:0000313" key="2">
    <source>
        <dbReference type="Proteomes" id="UP000285209"/>
    </source>
</evidence>
<protein>
    <submittedName>
        <fullName evidence="1">Uncharacterized protein</fullName>
    </submittedName>
</protein>
<sequence>MKMNKPILAFIIDDNVSVEKNFIESDEKKKKLEKFKEKVQKDRMIEKWKNPDELAGMVVTSLHNQMERKPGIGWVRSDY</sequence>
<dbReference type="Proteomes" id="UP000285209">
    <property type="component" value="Unassembled WGS sequence"/>
</dbReference>
<name>A0A413LYI2_9FIRM</name>
<reference evidence="1 2" key="1">
    <citation type="submission" date="2018-08" db="EMBL/GenBank/DDBJ databases">
        <title>A genome reference for cultivated species of the human gut microbiota.</title>
        <authorList>
            <person name="Zou Y."/>
            <person name="Xue W."/>
            <person name="Luo G."/>
        </authorList>
    </citation>
    <scope>NUCLEOTIDE SEQUENCE [LARGE SCALE GENOMIC DNA]</scope>
    <source>
        <strain evidence="1 2">AM54-25XD</strain>
    </source>
</reference>
<evidence type="ECO:0000313" key="1">
    <source>
        <dbReference type="EMBL" id="RGZ11354.1"/>
    </source>
</evidence>
<gene>
    <name evidence="1" type="ORF">DXA03_16635</name>
</gene>
<dbReference type="EMBL" id="QSDV01000114">
    <property type="protein sequence ID" value="RGZ11354.1"/>
    <property type="molecule type" value="Genomic_DNA"/>
</dbReference>
<comment type="caution">
    <text evidence="1">The sequence shown here is derived from an EMBL/GenBank/DDBJ whole genome shotgun (WGS) entry which is preliminary data.</text>
</comment>